<evidence type="ECO:0000313" key="2">
    <source>
        <dbReference type="Proteomes" id="UP000274515"/>
    </source>
</evidence>
<sequence>MSTAMASATSIRLDCDEQHPRVHVPHHREFVTAARELGGEFDGATKTWSFAARHAEEITQLCRSIYGTDGTPGQLLNISVHLDAYRKHHDDYRELHVAGHQVLRRPSRNSPVRYGSGVRVATGGTHRRPRSEAARGTTLHVADVPAARGHLTNDGITVLDTAPDAAALSAGRAKLVVPVTEIETLLAEAGHPGDQEGTGP</sequence>
<organism evidence="1 2">
    <name type="scientific">Saccharopolyspora rhizosphaerae</name>
    <dbReference type="NCBI Taxonomy" id="2492662"/>
    <lineage>
        <taxon>Bacteria</taxon>
        <taxon>Bacillati</taxon>
        <taxon>Actinomycetota</taxon>
        <taxon>Actinomycetes</taxon>
        <taxon>Pseudonocardiales</taxon>
        <taxon>Pseudonocardiaceae</taxon>
        <taxon>Saccharopolyspora</taxon>
    </lineage>
</organism>
<name>A0A3R8QP43_9PSEU</name>
<gene>
    <name evidence="1" type="ORF">EIL87_12790</name>
</gene>
<evidence type="ECO:0000313" key="1">
    <source>
        <dbReference type="EMBL" id="RRO16691.1"/>
    </source>
</evidence>
<keyword evidence="2" id="KW-1185">Reference proteome</keyword>
<dbReference type="OrthoDB" id="7276387at2"/>
<reference evidence="1 2" key="1">
    <citation type="submission" date="2018-11" db="EMBL/GenBank/DDBJ databases">
        <title>Saccharopolyspora rhizosphaerae sp. nov., an actinomycete isolated from rhizosphere soil in Thailand.</title>
        <authorList>
            <person name="Intra B."/>
            <person name="Euanorasetr J."/>
            <person name="Take A."/>
            <person name="Inahashi Y."/>
            <person name="Mori M."/>
            <person name="Panbangred W."/>
            <person name="Matsumoto A."/>
        </authorList>
    </citation>
    <scope>NUCLEOTIDE SEQUENCE [LARGE SCALE GENOMIC DNA]</scope>
    <source>
        <strain evidence="1 2">H219</strain>
    </source>
</reference>
<protein>
    <submittedName>
        <fullName evidence="1">Uncharacterized protein</fullName>
    </submittedName>
</protein>
<comment type="caution">
    <text evidence="1">The sequence shown here is derived from an EMBL/GenBank/DDBJ whole genome shotgun (WGS) entry which is preliminary data.</text>
</comment>
<accession>A0A3R8QP43</accession>
<dbReference type="Proteomes" id="UP000274515">
    <property type="component" value="Unassembled WGS sequence"/>
</dbReference>
<dbReference type="EMBL" id="RSAA01000011">
    <property type="protein sequence ID" value="RRO16691.1"/>
    <property type="molecule type" value="Genomic_DNA"/>
</dbReference>
<proteinExistence type="predicted"/>
<dbReference type="AlphaFoldDB" id="A0A3R8QP43"/>
<dbReference type="RefSeq" id="WP_125090583.1">
    <property type="nucleotide sequence ID" value="NZ_RSAA01000011.1"/>
</dbReference>